<dbReference type="Proteomes" id="UP000480185">
    <property type="component" value="Unassembled WGS sequence"/>
</dbReference>
<reference evidence="1 2" key="1">
    <citation type="submission" date="2019-11" db="EMBL/GenBank/DDBJ databases">
        <authorList>
            <person name="Li J."/>
        </authorList>
    </citation>
    <scope>NUCLEOTIDE SEQUENCE [LARGE SCALE GENOMIC DNA]</scope>
    <source>
        <strain evidence="1 2">J4</strain>
    </source>
</reference>
<evidence type="ECO:0000313" key="1">
    <source>
        <dbReference type="EMBL" id="MRG87028.1"/>
    </source>
</evidence>
<comment type="caution">
    <text evidence="1">The sequence shown here is derived from an EMBL/GenBank/DDBJ whole genome shotgun (WGS) entry which is preliminary data.</text>
</comment>
<gene>
    <name evidence="1" type="ORF">GH754_11985</name>
</gene>
<accession>A0A6G1X897</accession>
<protein>
    <recommendedName>
        <fullName evidence="3">Competence protein</fullName>
    </recommendedName>
</protein>
<organism evidence="1 2">
    <name type="scientific">Salinibacillus xinjiangensis</name>
    <dbReference type="NCBI Taxonomy" id="1229268"/>
    <lineage>
        <taxon>Bacteria</taxon>
        <taxon>Bacillati</taxon>
        <taxon>Bacillota</taxon>
        <taxon>Bacilli</taxon>
        <taxon>Bacillales</taxon>
        <taxon>Bacillaceae</taxon>
        <taxon>Salinibacillus</taxon>
    </lineage>
</organism>
<dbReference type="InterPro" id="IPR010461">
    <property type="entry name" value="ComK"/>
</dbReference>
<evidence type="ECO:0000313" key="2">
    <source>
        <dbReference type="Proteomes" id="UP000480185"/>
    </source>
</evidence>
<dbReference type="GO" id="GO:0030420">
    <property type="term" value="P:establishment of competence for transformation"/>
    <property type="evidence" value="ECO:0007669"/>
    <property type="project" value="InterPro"/>
</dbReference>
<dbReference type="RefSeq" id="WP_323742007.1">
    <property type="nucleotide sequence ID" value="NZ_WJNH01000007.1"/>
</dbReference>
<dbReference type="AlphaFoldDB" id="A0A6G1X897"/>
<keyword evidence="2" id="KW-1185">Reference proteome</keyword>
<dbReference type="Pfam" id="PF06338">
    <property type="entry name" value="ComK"/>
    <property type="match status" value="1"/>
</dbReference>
<proteinExistence type="predicted"/>
<sequence length="116" mass="13200">MTHRGRQEGTKGVCGITHKAPIAIDPHSGMFFFPTTSPNNPTCVWIAHSHVSQIKPIDKYKTKIHFKSGQHIDVSVSHGSLMNQIQRTAQFRYKLTERLKYKWGTKPDKVAENPFV</sequence>
<name>A0A6G1X897_9BACI</name>
<dbReference type="EMBL" id="WJNH01000007">
    <property type="protein sequence ID" value="MRG87028.1"/>
    <property type="molecule type" value="Genomic_DNA"/>
</dbReference>
<evidence type="ECO:0008006" key="3">
    <source>
        <dbReference type="Google" id="ProtNLM"/>
    </source>
</evidence>